<dbReference type="GO" id="GO:0036064">
    <property type="term" value="C:ciliary basal body"/>
    <property type="evidence" value="ECO:0007669"/>
    <property type="project" value="TreeGrafter"/>
</dbReference>
<dbReference type="GO" id="GO:0036158">
    <property type="term" value="P:outer dynein arm assembly"/>
    <property type="evidence" value="ECO:0007669"/>
    <property type="project" value="InterPro"/>
</dbReference>
<reference evidence="2" key="1">
    <citation type="submission" date="2021-05" db="EMBL/GenBank/DDBJ databases">
        <authorList>
            <person name="Alioto T."/>
            <person name="Alioto T."/>
            <person name="Gomez Garrido J."/>
        </authorList>
    </citation>
    <scope>NUCLEOTIDE SEQUENCE</scope>
</reference>
<keyword evidence="1" id="KW-0175">Coiled coil</keyword>
<dbReference type="AlphaFoldDB" id="A0A8D9BPD0"/>
<name>A0A8D9BPD0_9HEMI</name>
<feature type="coiled-coil region" evidence="1">
    <location>
        <begin position="152"/>
        <end position="186"/>
    </location>
</feature>
<dbReference type="GO" id="GO:0035253">
    <property type="term" value="C:ciliary rootlet"/>
    <property type="evidence" value="ECO:0007669"/>
    <property type="project" value="TreeGrafter"/>
</dbReference>
<dbReference type="GO" id="GO:0003341">
    <property type="term" value="P:cilium movement"/>
    <property type="evidence" value="ECO:0007669"/>
    <property type="project" value="InterPro"/>
</dbReference>
<dbReference type="GO" id="GO:0097542">
    <property type="term" value="C:ciliary tip"/>
    <property type="evidence" value="ECO:0007669"/>
    <property type="project" value="TreeGrafter"/>
</dbReference>
<sequence length="254" mass="30247">MRNIEKCDSEKKRNVEIIAELKKQAKELHEEIGKSPSCDEEILKKSLKHPKETFILKHKSSETAVQILDDKVINLNKKLDLMHDYNKQRQNRMRLLVQEHEELRHKREMELATKRAFHGTNQVISSLENRTHQISMSMMEAEHLRKKYRTIRAGLMQDSVQFESSLDKLEQEIFKQEAEIKHLTHINEEALALRDSTRNLLTRQEQGAINTCRQRERQIQDLRFYVEERKTELEKLERRILPSGRRERPTSVMS</sequence>
<dbReference type="PANTHER" id="PTHR46518:SF1">
    <property type="entry name" value="OUTER DYNEIN ARM-DOCKING COMPLEX SUBUNIT 3"/>
    <property type="match status" value="1"/>
</dbReference>
<proteinExistence type="predicted"/>
<organism evidence="2">
    <name type="scientific">Cacopsylla melanoneura</name>
    <dbReference type="NCBI Taxonomy" id="428564"/>
    <lineage>
        <taxon>Eukaryota</taxon>
        <taxon>Metazoa</taxon>
        <taxon>Ecdysozoa</taxon>
        <taxon>Arthropoda</taxon>
        <taxon>Hexapoda</taxon>
        <taxon>Insecta</taxon>
        <taxon>Pterygota</taxon>
        <taxon>Neoptera</taxon>
        <taxon>Paraneoptera</taxon>
        <taxon>Hemiptera</taxon>
        <taxon>Sternorrhyncha</taxon>
        <taxon>Psylloidea</taxon>
        <taxon>Psyllidae</taxon>
        <taxon>Psyllinae</taxon>
        <taxon>Cacopsylla</taxon>
    </lineage>
</organism>
<evidence type="ECO:0000313" key="2">
    <source>
        <dbReference type="EMBL" id="CAG6785061.1"/>
    </source>
</evidence>
<protein>
    <submittedName>
        <fullName evidence="2">Coiled-coil domain-containing protein 151</fullName>
    </submittedName>
</protein>
<dbReference type="PANTHER" id="PTHR46518">
    <property type="entry name" value="COILED-COIL DOMAIN-CONTAINING PROTEIN 151"/>
    <property type="match status" value="1"/>
</dbReference>
<dbReference type="InterPro" id="IPR033192">
    <property type="entry name" value="ODAD3"/>
</dbReference>
<dbReference type="EMBL" id="HBUF01641549">
    <property type="protein sequence ID" value="CAG6785061.1"/>
    <property type="molecule type" value="Transcribed_RNA"/>
</dbReference>
<accession>A0A8D9BPD0</accession>
<evidence type="ECO:0000256" key="1">
    <source>
        <dbReference type="SAM" id="Coils"/>
    </source>
</evidence>